<dbReference type="EMBL" id="BJHV01000001">
    <property type="protein sequence ID" value="GDY46502.1"/>
    <property type="molecule type" value="Genomic_DNA"/>
</dbReference>
<dbReference type="AlphaFoldDB" id="A0A4D4KDV0"/>
<evidence type="ECO:0000259" key="1">
    <source>
        <dbReference type="Pfam" id="PF04326"/>
    </source>
</evidence>
<reference evidence="2 3" key="1">
    <citation type="journal article" date="2020" name="Int. J. Syst. Evol. Microbiol.">
        <title>Reclassification of Streptomyces castelarensis and Streptomyces sporoclivatus as later heterotypic synonyms of Streptomyces antimycoticus.</title>
        <authorList>
            <person name="Komaki H."/>
            <person name="Tamura T."/>
        </authorList>
    </citation>
    <scope>NUCLEOTIDE SEQUENCE [LARGE SCALE GENOMIC DNA]</scope>
    <source>
        <strain evidence="2 3">NBRC 12839</strain>
    </source>
</reference>
<dbReference type="Gene3D" id="1.25.40.10">
    <property type="entry name" value="Tetratricopeptide repeat domain"/>
    <property type="match status" value="1"/>
</dbReference>
<dbReference type="InterPro" id="IPR011990">
    <property type="entry name" value="TPR-like_helical_dom_sf"/>
</dbReference>
<protein>
    <recommendedName>
        <fullName evidence="1">Schlafen AlbA-2 domain-containing protein</fullName>
    </recommendedName>
</protein>
<sequence>MTPEELQVLLRRAEGECHDYKTKLHDTSTPKGKADLVIDVISMANTPREEDAHIVFGVKDQGNGQFDFLGVGSVPDDADWQQLLASAIEPTPRFSLEPIQLDETLYAVLTIARDRRGPFHVRREWRNKLNEHLGPATLVHGVTYYRRGSSNAVATGDTLRWIVQWMNGGSPEPLRGDNAPLEDAWERFLERVQRFSDARRFVLVAPRIEASGLATLRGLTAPPWSAVVDLDPLSEQGGLIGELEREMTLVRSLYRVLPSDETMALGGRNASQWIFAKGLTTGSEPPTPLTFRKWSAQYGRDLSRHLAQLAASLHPAPVTCLILGYDTSEIQILHSLLGDLAGSSGEALDVVIATDEASAYEQVAGPFEADVIPISLQQLCAGLARLEPEKSASDGPQRTLPSVSGAPVMLDAVDAPWIEEELEVLYLDPPSEESDDDSRDFLQGSEISWYALSRRADVDRSKTTSLHAKVARELDRGGRPVRVNLYHTSGAGGTTVARRVLWDLHYLYPCAILLGNPSAQHVGNKWAEDNAERIMRLGHVTQRRVLVLAESSRVPERLLSDLYDSLQNRQVSAVVLQVQRRAISAIDDQRVVQLPSFLLDQEADRFLEEYTRARPDRSLELRRIRHSGNQRERVPFHFGLAAYGRDFRGLDRYVMTRLDGLESAHREVLQHIALAHHYGQKGMPSQLFAEMLQVPATRPVSLAALLPDQVLDLLVQEEPGVWRMAHALFAEAVLSQLLSAGLQTTSQWKAGLADAAISFARLCHSGVGVVGDTELDLIERIFIYRDSRELMGTEQAASRSFSQLIEDISLPNSAVRLLQQLTLLFPSESHLHAHLARYQAVRMHDLARAKSSIDRALDLSNSDSVVYHMKGMIHRQEVYDLMDRKSTLGPVVRSAEVASEAFSTSRELRRDNEHGYISEVQMLLRLADYARQQVDGNNRPVFTYTGEYLVDTALEKSEDLLAQVAQLRTAEQPSKFAVKCRAQLDELYGNHEEAVQRYRSLLGRADVDSPSVRRSLVWVYLKKAGGQWHGLKPKDMQTIETLLQVNLREQSGDDRTMRLWIRAARHVSNPPSVDELIGQFSTWHLDNPSLESSYYLYVLHVLKYFDSSSPVARGEAERYMEECRRRAQYRTDRTKSFEWLGSGVGIGGLVHQSRLGEWDSNRNFFRHATLLSRVEGRVGQYVGPTKGWIDVNGLPVFYVPGRPGHQRRSAHHRVTCVVGFSYEGLRGWEVRDV</sequence>
<dbReference type="InterPro" id="IPR007421">
    <property type="entry name" value="Schlafen_AlbA_2_dom"/>
</dbReference>
<dbReference type="PANTHER" id="PTHR16155:SF19">
    <property type="entry name" value="DED DOMAIN-CONTAINING PROTEIN"/>
    <property type="match status" value="1"/>
</dbReference>
<dbReference type="InterPro" id="IPR038461">
    <property type="entry name" value="Schlafen_AlbA_2_dom_sf"/>
</dbReference>
<evidence type="ECO:0000313" key="3">
    <source>
        <dbReference type="Proteomes" id="UP000299290"/>
    </source>
</evidence>
<gene>
    <name evidence="2" type="ORF">SANT12839_073840</name>
</gene>
<dbReference type="Pfam" id="PF04326">
    <property type="entry name" value="SLFN_AlbA_2"/>
    <property type="match status" value="1"/>
</dbReference>
<feature type="domain" description="Schlafen AlbA-2" evidence="1">
    <location>
        <begin position="14"/>
        <end position="152"/>
    </location>
</feature>
<dbReference type="PANTHER" id="PTHR16155">
    <property type="entry name" value="DED DOMAIN-CONTAINING PROTEIN"/>
    <property type="match status" value="1"/>
</dbReference>
<organism evidence="2 3">
    <name type="scientific">Streptomyces antimycoticus</name>
    <dbReference type="NCBI Taxonomy" id="68175"/>
    <lineage>
        <taxon>Bacteria</taxon>
        <taxon>Bacillati</taxon>
        <taxon>Actinomycetota</taxon>
        <taxon>Actinomycetes</taxon>
        <taxon>Kitasatosporales</taxon>
        <taxon>Streptomycetaceae</taxon>
        <taxon>Streptomyces</taxon>
        <taxon>Streptomyces violaceusniger group</taxon>
    </lineage>
</organism>
<dbReference type="Proteomes" id="UP000299290">
    <property type="component" value="Unassembled WGS sequence"/>
</dbReference>
<dbReference type="RefSeq" id="WP_137968032.1">
    <property type="nucleotide sequence ID" value="NZ_BJHV01000001.1"/>
</dbReference>
<name>A0A4D4KDV0_9ACTN</name>
<keyword evidence="3" id="KW-1185">Reference proteome</keyword>
<dbReference type="GO" id="GO:0005737">
    <property type="term" value="C:cytoplasm"/>
    <property type="evidence" value="ECO:0007669"/>
    <property type="project" value="TreeGrafter"/>
</dbReference>
<dbReference type="Gene3D" id="3.30.950.30">
    <property type="entry name" value="Schlafen, AAA domain"/>
    <property type="match status" value="1"/>
</dbReference>
<accession>A0A4D4KDV0</accession>
<proteinExistence type="predicted"/>
<evidence type="ECO:0000313" key="2">
    <source>
        <dbReference type="EMBL" id="GDY46502.1"/>
    </source>
</evidence>
<comment type="caution">
    <text evidence="2">The sequence shown here is derived from an EMBL/GenBank/DDBJ whole genome shotgun (WGS) entry which is preliminary data.</text>
</comment>